<dbReference type="EMBL" id="AEJC01000101">
    <property type="protein sequence ID" value="EKX68116.1"/>
    <property type="molecule type" value="Genomic_DNA"/>
</dbReference>
<gene>
    <name evidence="1" type="ORF">STRIP9103_09492</name>
</gene>
<accession>L1L4X1</accession>
<keyword evidence="2" id="KW-1185">Reference proteome</keyword>
<dbReference type="PATRIC" id="fig|698759.3.peg.1337"/>
<dbReference type="Proteomes" id="UP000010411">
    <property type="component" value="Unassembled WGS sequence"/>
</dbReference>
<evidence type="ECO:0000313" key="1">
    <source>
        <dbReference type="EMBL" id="EKX68116.1"/>
    </source>
</evidence>
<reference evidence="1 2" key="1">
    <citation type="submission" date="2012-11" db="EMBL/GenBank/DDBJ databases">
        <authorList>
            <person name="Huguet-Tapia J.C."/>
            <person name="Durkin A.S."/>
            <person name="Pettis G.S."/>
            <person name="Badger J.H."/>
        </authorList>
    </citation>
    <scope>NUCLEOTIDE SEQUENCE [LARGE SCALE GENOMIC DNA]</scope>
    <source>
        <strain evidence="1 2">91-03</strain>
    </source>
</reference>
<comment type="caution">
    <text evidence="1">The sequence shown here is derived from an EMBL/GenBank/DDBJ whole genome shotgun (WGS) entry which is preliminary data.</text>
</comment>
<dbReference type="AlphaFoldDB" id="L1L4X1"/>
<proteinExistence type="predicted"/>
<evidence type="ECO:0000313" key="2">
    <source>
        <dbReference type="Proteomes" id="UP000010411"/>
    </source>
</evidence>
<sequence length="41" mass="4634">MDDVPPLPVHKSDLGGSPYSWPLDITAEQTANSCWYQRWTA</sequence>
<protein>
    <submittedName>
        <fullName evidence="1">Uncharacterized protein</fullName>
    </submittedName>
</protein>
<name>L1L4X1_9ACTN</name>
<organism evidence="1 2">
    <name type="scientific">Streptomyces ipomoeae 91-03</name>
    <dbReference type="NCBI Taxonomy" id="698759"/>
    <lineage>
        <taxon>Bacteria</taxon>
        <taxon>Bacillati</taxon>
        <taxon>Actinomycetota</taxon>
        <taxon>Actinomycetes</taxon>
        <taxon>Kitasatosporales</taxon>
        <taxon>Streptomycetaceae</taxon>
        <taxon>Streptomyces</taxon>
    </lineage>
</organism>